<evidence type="ECO:0000256" key="6">
    <source>
        <dbReference type="ARBA" id="ARBA00023157"/>
    </source>
</evidence>
<organism evidence="9 10">
    <name type="scientific">Pleuronectes platessa</name>
    <name type="common">European plaice</name>
    <dbReference type="NCBI Taxonomy" id="8262"/>
    <lineage>
        <taxon>Eukaryota</taxon>
        <taxon>Metazoa</taxon>
        <taxon>Chordata</taxon>
        <taxon>Craniata</taxon>
        <taxon>Vertebrata</taxon>
        <taxon>Euteleostomi</taxon>
        <taxon>Actinopterygii</taxon>
        <taxon>Neopterygii</taxon>
        <taxon>Teleostei</taxon>
        <taxon>Neoteleostei</taxon>
        <taxon>Acanthomorphata</taxon>
        <taxon>Carangaria</taxon>
        <taxon>Pleuronectiformes</taxon>
        <taxon>Pleuronectoidei</taxon>
        <taxon>Pleuronectidae</taxon>
        <taxon>Pleuronectes</taxon>
    </lineage>
</organism>
<gene>
    <name evidence="9" type="ORF">PLEPLA_LOCUS35583</name>
</gene>
<evidence type="ECO:0000256" key="7">
    <source>
        <dbReference type="ARBA" id="ARBA00023180"/>
    </source>
</evidence>
<dbReference type="PANTHER" id="PTHR10082:SF3">
    <property type="entry name" value="INTEGRIN BETA-LIKE PROTEIN 1"/>
    <property type="match status" value="1"/>
</dbReference>
<dbReference type="GO" id="GO:0016477">
    <property type="term" value="P:cell migration"/>
    <property type="evidence" value="ECO:0007669"/>
    <property type="project" value="TreeGrafter"/>
</dbReference>
<name>A0A9N7VEN9_PLEPL</name>
<dbReference type="Gene3D" id="3.40.50.410">
    <property type="entry name" value="von Willebrand factor, type A domain"/>
    <property type="match status" value="1"/>
</dbReference>
<dbReference type="GO" id="GO:0007160">
    <property type="term" value="P:cell-matrix adhesion"/>
    <property type="evidence" value="ECO:0007669"/>
    <property type="project" value="TreeGrafter"/>
</dbReference>
<comment type="subcellular location">
    <subcellularLocation>
        <location evidence="1">Membrane</location>
        <topology evidence="1">Single-pass type I membrane protein</topology>
    </subcellularLocation>
</comment>
<evidence type="ECO:0000256" key="4">
    <source>
        <dbReference type="ARBA" id="ARBA00023037"/>
    </source>
</evidence>
<dbReference type="GO" id="GO:0007229">
    <property type="term" value="P:integrin-mediated signaling pathway"/>
    <property type="evidence" value="ECO:0007669"/>
    <property type="project" value="UniProtKB-KW"/>
</dbReference>
<dbReference type="AlphaFoldDB" id="A0A9N7VEN9"/>
<dbReference type="PANTHER" id="PTHR10082">
    <property type="entry name" value="INTEGRIN BETA SUBUNIT"/>
    <property type="match status" value="1"/>
</dbReference>
<dbReference type="GO" id="GO:0005178">
    <property type="term" value="F:integrin binding"/>
    <property type="evidence" value="ECO:0007669"/>
    <property type="project" value="TreeGrafter"/>
</dbReference>
<keyword evidence="3" id="KW-0812">Transmembrane</keyword>
<dbReference type="GO" id="GO:0098609">
    <property type="term" value="P:cell-cell adhesion"/>
    <property type="evidence" value="ECO:0007669"/>
    <property type="project" value="TreeGrafter"/>
</dbReference>
<evidence type="ECO:0000256" key="2">
    <source>
        <dbReference type="ARBA" id="ARBA00007449"/>
    </source>
</evidence>
<protein>
    <recommendedName>
        <fullName evidence="8">Integrin beta subunit VWA domain-containing protein</fullName>
    </recommendedName>
</protein>
<keyword evidence="7" id="KW-0325">Glycoprotein</keyword>
<evidence type="ECO:0000256" key="1">
    <source>
        <dbReference type="ARBA" id="ARBA00004479"/>
    </source>
</evidence>
<dbReference type="InterPro" id="IPR002369">
    <property type="entry name" value="Integrin_bsu_VWA"/>
</dbReference>
<dbReference type="GO" id="GO:0009986">
    <property type="term" value="C:cell surface"/>
    <property type="evidence" value="ECO:0007669"/>
    <property type="project" value="TreeGrafter"/>
</dbReference>
<dbReference type="GO" id="GO:0033627">
    <property type="term" value="P:cell adhesion mediated by integrin"/>
    <property type="evidence" value="ECO:0007669"/>
    <property type="project" value="TreeGrafter"/>
</dbReference>
<dbReference type="Pfam" id="PF00362">
    <property type="entry name" value="Integrin_beta"/>
    <property type="match status" value="1"/>
</dbReference>
<dbReference type="EMBL" id="CADEAL010003959">
    <property type="protein sequence ID" value="CAB1447916.1"/>
    <property type="molecule type" value="Genomic_DNA"/>
</dbReference>
<evidence type="ECO:0000313" key="10">
    <source>
        <dbReference type="Proteomes" id="UP001153269"/>
    </source>
</evidence>
<dbReference type="InterPro" id="IPR015812">
    <property type="entry name" value="Integrin_bsu"/>
</dbReference>
<keyword evidence="10" id="KW-1185">Reference proteome</keyword>
<comment type="caution">
    <text evidence="9">The sequence shown here is derived from an EMBL/GenBank/DDBJ whole genome shotgun (WGS) entry which is preliminary data.</text>
</comment>
<evidence type="ECO:0000256" key="5">
    <source>
        <dbReference type="ARBA" id="ARBA00023136"/>
    </source>
</evidence>
<reference evidence="9" key="1">
    <citation type="submission" date="2020-03" db="EMBL/GenBank/DDBJ databases">
        <authorList>
            <person name="Weist P."/>
        </authorList>
    </citation>
    <scope>NUCLEOTIDE SEQUENCE</scope>
</reference>
<evidence type="ECO:0000259" key="8">
    <source>
        <dbReference type="Pfam" id="PF00362"/>
    </source>
</evidence>
<keyword evidence="5" id="KW-0472">Membrane</keyword>
<sequence length="103" mass="11555">MMDLSFSLEDDLITVEKLGPDLKIEMMNITENFRMSPTASISFSSSPEIPEPWPCAPNFTYCHILSLAANRSLFAELVVEQWISCDLDLPDREGLDALMQAAE</sequence>
<dbReference type="GO" id="GO:0008305">
    <property type="term" value="C:integrin complex"/>
    <property type="evidence" value="ECO:0007669"/>
    <property type="project" value="TreeGrafter"/>
</dbReference>
<dbReference type="Proteomes" id="UP001153269">
    <property type="component" value="Unassembled WGS sequence"/>
</dbReference>
<dbReference type="GO" id="GO:0005925">
    <property type="term" value="C:focal adhesion"/>
    <property type="evidence" value="ECO:0007669"/>
    <property type="project" value="TreeGrafter"/>
</dbReference>
<feature type="domain" description="Integrin beta subunit VWA" evidence="8">
    <location>
        <begin position="1"/>
        <end position="102"/>
    </location>
</feature>
<keyword evidence="4" id="KW-0401">Integrin</keyword>
<comment type="similarity">
    <text evidence="2">Belongs to the integrin beta chain family.</text>
</comment>
<evidence type="ECO:0000313" key="9">
    <source>
        <dbReference type="EMBL" id="CAB1447916.1"/>
    </source>
</evidence>
<proteinExistence type="inferred from homology"/>
<accession>A0A9N7VEN9</accession>
<dbReference type="InterPro" id="IPR036465">
    <property type="entry name" value="vWFA_dom_sf"/>
</dbReference>
<keyword evidence="6" id="KW-1015">Disulfide bond</keyword>
<evidence type="ECO:0000256" key="3">
    <source>
        <dbReference type="ARBA" id="ARBA00022692"/>
    </source>
</evidence>
<dbReference type="SUPFAM" id="SSF53300">
    <property type="entry name" value="vWA-like"/>
    <property type="match status" value="1"/>
</dbReference>